<dbReference type="InterPro" id="IPR036895">
    <property type="entry name" value="Uracil-DNA_glycosylase-like_sf"/>
</dbReference>
<proteinExistence type="predicted"/>
<dbReference type="GO" id="GO:0051539">
    <property type="term" value="F:4 iron, 4 sulfur cluster binding"/>
    <property type="evidence" value="ECO:0007669"/>
    <property type="project" value="UniProtKB-KW"/>
</dbReference>
<keyword evidence="1" id="KW-0004">4Fe-4S</keyword>
<dbReference type="GO" id="GO:0097506">
    <property type="term" value="F:deaminated base DNA N-glycosylase activity"/>
    <property type="evidence" value="ECO:0007669"/>
    <property type="project" value="UniProtKB-ARBA"/>
</dbReference>
<dbReference type="InterPro" id="IPR005122">
    <property type="entry name" value="Uracil-DNA_glycosylase-like"/>
</dbReference>
<dbReference type="AlphaFoldDB" id="A0A0R2BLD3"/>
<name>A0A0R2BLD3_9LACO</name>
<evidence type="ECO:0000256" key="3">
    <source>
        <dbReference type="ARBA" id="ARBA00022763"/>
    </source>
</evidence>
<feature type="domain" description="Uracil-DNA glycosylase-like" evidence="8">
    <location>
        <begin position="28"/>
        <end position="198"/>
    </location>
</feature>
<dbReference type="Gene3D" id="3.40.470.10">
    <property type="entry name" value="Uracil-DNA glycosylase-like domain"/>
    <property type="match status" value="1"/>
</dbReference>
<evidence type="ECO:0000256" key="1">
    <source>
        <dbReference type="ARBA" id="ARBA00022485"/>
    </source>
</evidence>
<dbReference type="InterPro" id="IPR051536">
    <property type="entry name" value="UDG_Type-4/5"/>
</dbReference>
<keyword evidence="5" id="KW-0408">Iron</keyword>
<dbReference type="GO" id="GO:0006281">
    <property type="term" value="P:DNA repair"/>
    <property type="evidence" value="ECO:0007669"/>
    <property type="project" value="UniProtKB-KW"/>
</dbReference>
<dbReference type="SMART" id="SM00987">
    <property type="entry name" value="UreE_C"/>
    <property type="match status" value="1"/>
</dbReference>
<keyword evidence="7" id="KW-0234">DNA repair</keyword>
<dbReference type="STRING" id="1423738.FC84_GL000687"/>
<sequence length="207" mass="23329">MATALNSNQIGKMKQLILDNPQLEGLVLGTGSLKPKFVLVAEAPGKKEIELGRGFVGPSGQELQQWLDYLGVTREEIYMTATVRARPFREKNDSKRDRPPTKKEIKDFAPFLDAELAQLDSDVMVVLGNTALHRLLGSDYKISEVHGQVIKHEILEYRPTTGKLEFGTKVWAIIPLFHPSFIRRFAKQNRPLAKADLVKLKAYFADK</sequence>
<accession>A0A0R2BLD3</accession>
<evidence type="ECO:0000256" key="4">
    <source>
        <dbReference type="ARBA" id="ARBA00022801"/>
    </source>
</evidence>
<dbReference type="RefSeq" id="WP_057754088.1">
    <property type="nucleotide sequence ID" value="NZ_AYYK01000001.1"/>
</dbReference>
<dbReference type="Pfam" id="PF03167">
    <property type="entry name" value="UDG"/>
    <property type="match status" value="1"/>
</dbReference>
<protein>
    <recommendedName>
        <fullName evidence="8">Uracil-DNA glycosylase-like domain-containing protein</fullName>
    </recommendedName>
</protein>
<evidence type="ECO:0000259" key="8">
    <source>
        <dbReference type="SMART" id="SM00986"/>
    </source>
</evidence>
<comment type="caution">
    <text evidence="9">The sequence shown here is derived from an EMBL/GenBank/DDBJ whole genome shotgun (WGS) entry which is preliminary data.</text>
</comment>
<dbReference type="Proteomes" id="UP000051813">
    <property type="component" value="Unassembled WGS sequence"/>
</dbReference>
<dbReference type="CDD" id="cd10030">
    <property type="entry name" value="UDG-F4_TTUDGA_SPO1dp_like"/>
    <property type="match status" value="1"/>
</dbReference>
<keyword evidence="4" id="KW-0378">Hydrolase</keyword>
<dbReference type="OrthoDB" id="5290748at2"/>
<dbReference type="SMART" id="SM00986">
    <property type="entry name" value="UDG"/>
    <property type="match status" value="1"/>
</dbReference>
<evidence type="ECO:0000256" key="6">
    <source>
        <dbReference type="ARBA" id="ARBA00023014"/>
    </source>
</evidence>
<dbReference type="EMBL" id="AYYK01000001">
    <property type="protein sequence ID" value="KRM79984.1"/>
    <property type="molecule type" value="Genomic_DNA"/>
</dbReference>
<evidence type="ECO:0000256" key="2">
    <source>
        <dbReference type="ARBA" id="ARBA00022723"/>
    </source>
</evidence>
<dbReference type="PATRIC" id="fig|1423738.3.peg.696"/>
<organism evidence="9 10">
    <name type="scientific">Lapidilactobacillus dextrinicus DSM 20335</name>
    <dbReference type="NCBI Taxonomy" id="1423738"/>
    <lineage>
        <taxon>Bacteria</taxon>
        <taxon>Bacillati</taxon>
        <taxon>Bacillota</taxon>
        <taxon>Bacilli</taxon>
        <taxon>Lactobacillales</taxon>
        <taxon>Lactobacillaceae</taxon>
        <taxon>Lapidilactobacillus</taxon>
    </lineage>
</organism>
<evidence type="ECO:0000313" key="10">
    <source>
        <dbReference type="Proteomes" id="UP000051813"/>
    </source>
</evidence>
<gene>
    <name evidence="9" type="ORF">FC84_GL000687</name>
</gene>
<reference evidence="9 10" key="1">
    <citation type="journal article" date="2015" name="Genome Announc.">
        <title>Expanding the biotechnology potential of lactobacilli through comparative genomics of 213 strains and associated genera.</title>
        <authorList>
            <person name="Sun Z."/>
            <person name="Harris H.M."/>
            <person name="McCann A."/>
            <person name="Guo C."/>
            <person name="Argimon S."/>
            <person name="Zhang W."/>
            <person name="Yang X."/>
            <person name="Jeffery I.B."/>
            <person name="Cooney J.C."/>
            <person name="Kagawa T.F."/>
            <person name="Liu W."/>
            <person name="Song Y."/>
            <person name="Salvetti E."/>
            <person name="Wrobel A."/>
            <person name="Rasinkangas P."/>
            <person name="Parkhill J."/>
            <person name="Rea M.C."/>
            <person name="O'Sullivan O."/>
            <person name="Ritari J."/>
            <person name="Douillard F.P."/>
            <person name="Paul Ross R."/>
            <person name="Yang R."/>
            <person name="Briner A.E."/>
            <person name="Felis G.E."/>
            <person name="de Vos W.M."/>
            <person name="Barrangou R."/>
            <person name="Klaenhammer T.R."/>
            <person name="Caufield P.W."/>
            <person name="Cui Y."/>
            <person name="Zhang H."/>
            <person name="O'Toole P.W."/>
        </authorList>
    </citation>
    <scope>NUCLEOTIDE SEQUENCE [LARGE SCALE GENOMIC DNA]</scope>
    <source>
        <strain evidence="9 10">DSM 20335</strain>
    </source>
</reference>
<dbReference type="SUPFAM" id="SSF52141">
    <property type="entry name" value="Uracil-DNA glycosylase-like"/>
    <property type="match status" value="1"/>
</dbReference>
<keyword evidence="10" id="KW-1185">Reference proteome</keyword>
<keyword evidence="3" id="KW-0227">DNA damage</keyword>
<keyword evidence="6" id="KW-0411">Iron-sulfur</keyword>
<dbReference type="PANTHER" id="PTHR33693:SF1">
    <property type="entry name" value="TYPE-4 URACIL-DNA GLYCOSYLASE"/>
    <property type="match status" value="1"/>
</dbReference>
<dbReference type="GO" id="GO:0046872">
    <property type="term" value="F:metal ion binding"/>
    <property type="evidence" value="ECO:0007669"/>
    <property type="project" value="UniProtKB-KW"/>
</dbReference>
<evidence type="ECO:0000256" key="5">
    <source>
        <dbReference type="ARBA" id="ARBA00023004"/>
    </source>
</evidence>
<keyword evidence="2" id="KW-0479">Metal-binding</keyword>
<dbReference type="PANTHER" id="PTHR33693">
    <property type="entry name" value="TYPE-5 URACIL-DNA GLYCOSYLASE"/>
    <property type="match status" value="1"/>
</dbReference>
<evidence type="ECO:0000313" key="9">
    <source>
        <dbReference type="EMBL" id="KRM79984.1"/>
    </source>
</evidence>
<evidence type="ECO:0000256" key="7">
    <source>
        <dbReference type="ARBA" id="ARBA00023204"/>
    </source>
</evidence>